<evidence type="ECO:0000313" key="2">
    <source>
        <dbReference type="EMBL" id="KAI1861129.1"/>
    </source>
</evidence>
<dbReference type="Proteomes" id="UP000829685">
    <property type="component" value="Unassembled WGS sequence"/>
</dbReference>
<evidence type="ECO:0000313" key="3">
    <source>
        <dbReference type="Proteomes" id="UP000829685"/>
    </source>
</evidence>
<dbReference type="AlphaFoldDB" id="A0A9P9WFX7"/>
<reference evidence="2" key="1">
    <citation type="submission" date="2021-03" db="EMBL/GenBank/DDBJ databases">
        <title>Revisited historic fungal species revealed as producer of novel bioactive compounds through whole genome sequencing and comparative genomics.</title>
        <authorList>
            <person name="Vignolle G.A."/>
            <person name="Hochenegger N."/>
            <person name="Mach R.L."/>
            <person name="Mach-Aigner A.R."/>
            <person name="Javad Rahimi M."/>
            <person name="Salim K.A."/>
            <person name="Chan C.M."/>
            <person name="Lim L.B.L."/>
            <person name="Cai F."/>
            <person name="Druzhinina I.S."/>
            <person name="U'Ren J.M."/>
            <person name="Derntl C."/>
        </authorList>
    </citation>
    <scope>NUCLEOTIDE SEQUENCE</scope>
    <source>
        <strain evidence="2">TUCIM 5799</strain>
    </source>
</reference>
<feature type="region of interest" description="Disordered" evidence="1">
    <location>
        <begin position="50"/>
        <end position="194"/>
    </location>
</feature>
<feature type="compositionally biased region" description="Basic and acidic residues" evidence="1">
    <location>
        <begin position="184"/>
        <end position="194"/>
    </location>
</feature>
<feature type="compositionally biased region" description="Basic and acidic residues" evidence="1">
    <location>
        <begin position="64"/>
        <end position="74"/>
    </location>
</feature>
<dbReference type="EMBL" id="JAFIMR010000030">
    <property type="protein sequence ID" value="KAI1861129.1"/>
    <property type="molecule type" value="Genomic_DNA"/>
</dbReference>
<protein>
    <submittedName>
        <fullName evidence="2">Uncharacterized protein</fullName>
    </submittedName>
</protein>
<evidence type="ECO:0000256" key="1">
    <source>
        <dbReference type="SAM" id="MobiDB-lite"/>
    </source>
</evidence>
<comment type="caution">
    <text evidence="2">The sequence shown here is derived from an EMBL/GenBank/DDBJ whole genome shotgun (WGS) entry which is preliminary data.</text>
</comment>
<keyword evidence="3" id="KW-1185">Reference proteome</keyword>
<accession>A0A9P9WFX7</accession>
<proteinExistence type="predicted"/>
<gene>
    <name evidence="2" type="ORF">JX265_009748</name>
</gene>
<name>A0A9P9WFX7_9PEZI</name>
<feature type="compositionally biased region" description="Polar residues" evidence="1">
    <location>
        <begin position="80"/>
        <end position="124"/>
    </location>
</feature>
<sequence>MADQTQEQDPPLYFLLPGAENPTAEPRPAYVLFAHHNLMLLHAIDGAPLPSPPAGRAHVQETLSGRERTKDGRLRYRYKYQTSGPVQTVSPGSDSLDWSNPGSSLSTTIDIRQSLPVPTQVSAPSTPPPDEGGSPGMVLDSDDAPLPARRKRSAPSLAEPERPKIARRTHSPADRPGRPRLRKDKAGREVPKKQ</sequence>
<organism evidence="2 3">
    <name type="scientific">Neoarthrinium moseri</name>
    <dbReference type="NCBI Taxonomy" id="1658444"/>
    <lineage>
        <taxon>Eukaryota</taxon>
        <taxon>Fungi</taxon>
        <taxon>Dikarya</taxon>
        <taxon>Ascomycota</taxon>
        <taxon>Pezizomycotina</taxon>
        <taxon>Sordariomycetes</taxon>
        <taxon>Xylariomycetidae</taxon>
        <taxon>Amphisphaeriales</taxon>
        <taxon>Apiosporaceae</taxon>
        <taxon>Neoarthrinium</taxon>
    </lineage>
</organism>